<feature type="signal peptide" evidence="1">
    <location>
        <begin position="1"/>
        <end position="22"/>
    </location>
</feature>
<dbReference type="Proteomes" id="UP001596037">
    <property type="component" value="Unassembled WGS sequence"/>
</dbReference>
<name>A0ABW0NLQ3_9BURK</name>
<evidence type="ECO:0000256" key="1">
    <source>
        <dbReference type="SAM" id="SignalP"/>
    </source>
</evidence>
<evidence type="ECO:0000313" key="2">
    <source>
        <dbReference type="EMBL" id="MFC5500272.1"/>
    </source>
</evidence>
<gene>
    <name evidence="2" type="ORF">ACFPOE_22205</name>
</gene>
<keyword evidence="1" id="KW-0732">Signal</keyword>
<organism evidence="2 3">
    <name type="scientific">Caenimonas terrae</name>
    <dbReference type="NCBI Taxonomy" id="696074"/>
    <lineage>
        <taxon>Bacteria</taxon>
        <taxon>Pseudomonadati</taxon>
        <taxon>Pseudomonadota</taxon>
        <taxon>Betaproteobacteria</taxon>
        <taxon>Burkholderiales</taxon>
        <taxon>Comamonadaceae</taxon>
        <taxon>Caenimonas</taxon>
    </lineage>
</organism>
<protein>
    <recommendedName>
        <fullName evidence="4">DUF4424 domain-containing protein</fullName>
    </recommendedName>
</protein>
<dbReference type="EMBL" id="JBHSMF010000015">
    <property type="protein sequence ID" value="MFC5500272.1"/>
    <property type="molecule type" value="Genomic_DNA"/>
</dbReference>
<evidence type="ECO:0000313" key="3">
    <source>
        <dbReference type="Proteomes" id="UP001596037"/>
    </source>
</evidence>
<feature type="chain" id="PRO_5046832091" description="DUF4424 domain-containing protein" evidence="1">
    <location>
        <begin position="23"/>
        <end position="352"/>
    </location>
</feature>
<dbReference type="RefSeq" id="WP_376852524.1">
    <property type="nucleotide sequence ID" value="NZ_JBHSMF010000015.1"/>
</dbReference>
<evidence type="ECO:0008006" key="4">
    <source>
        <dbReference type="Google" id="ProtNLM"/>
    </source>
</evidence>
<accession>A0ABW0NLQ3</accession>
<comment type="caution">
    <text evidence="2">The sequence shown here is derived from an EMBL/GenBank/DDBJ whole genome shotgun (WGS) entry which is preliminary data.</text>
</comment>
<sequence length="352" mass="38477">MRFFRLLGVSIALAATAAGALAQLPPVTVVGKGVRNPVEKSYRKMVRGMDLFERRHALAPQATLAFRLLPRKRDTDMASVRVDVVGQEVDFNVPVAADGTFVLPRNQQALAEDAVVTPNRRAQTMTWRTEIRTPGLPPGTRRLGDLRLECEVGMEADLISNNRSLFDRLAGLFADTPAYCSGRNQRYLFFSQRPLFGVTLVSGARRQIVPVDRLYAGATIDPTLPAELPFCDCEVLLDRTYFLPLGDPGWPDDTLVQFEWMDAPAPVQPPAETQPLQRALEAVAIGSGTRADLEAALGPLTAVRFDSGYEVAVYRGAPLRKDGDAPELVVLYGPAGRALKARVRPADDNGPQ</sequence>
<proteinExistence type="predicted"/>
<reference evidence="3" key="1">
    <citation type="journal article" date="2019" name="Int. J. Syst. Evol. Microbiol.">
        <title>The Global Catalogue of Microorganisms (GCM) 10K type strain sequencing project: providing services to taxonomists for standard genome sequencing and annotation.</title>
        <authorList>
            <consortium name="The Broad Institute Genomics Platform"/>
            <consortium name="The Broad Institute Genome Sequencing Center for Infectious Disease"/>
            <person name="Wu L."/>
            <person name="Ma J."/>
        </authorList>
    </citation>
    <scope>NUCLEOTIDE SEQUENCE [LARGE SCALE GENOMIC DNA]</scope>
    <source>
        <strain evidence="3">CCUG 57401</strain>
    </source>
</reference>
<keyword evidence="3" id="KW-1185">Reference proteome</keyword>